<dbReference type="Gene3D" id="4.10.1100.10">
    <property type="entry name" value="Transcription factor, SBP-box domain"/>
    <property type="match status" value="1"/>
</dbReference>
<feature type="region of interest" description="Disordered" evidence="4">
    <location>
        <begin position="143"/>
        <end position="296"/>
    </location>
</feature>
<dbReference type="EMBL" id="JALJOT010000001">
    <property type="protein sequence ID" value="KAK9918796.1"/>
    <property type="molecule type" value="Genomic_DNA"/>
</dbReference>
<dbReference type="InterPro" id="IPR036770">
    <property type="entry name" value="Ankyrin_rpt-contain_sf"/>
</dbReference>
<dbReference type="Gene3D" id="1.25.40.20">
    <property type="entry name" value="Ankyrin repeat-containing domain"/>
    <property type="match status" value="1"/>
</dbReference>
<evidence type="ECO:0000313" key="7">
    <source>
        <dbReference type="Proteomes" id="UP001491310"/>
    </source>
</evidence>
<evidence type="ECO:0000259" key="5">
    <source>
        <dbReference type="PROSITE" id="PS51141"/>
    </source>
</evidence>
<dbReference type="Pfam" id="PF03110">
    <property type="entry name" value="SBP"/>
    <property type="match status" value="1"/>
</dbReference>
<keyword evidence="7" id="KW-1185">Reference proteome</keyword>
<feature type="compositionally biased region" description="Low complexity" evidence="4">
    <location>
        <begin position="893"/>
        <end position="907"/>
    </location>
</feature>
<dbReference type="InterPro" id="IPR036893">
    <property type="entry name" value="SBP_sf"/>
</dbReference>
<keyword evidence="3" id="KW-0862">Zinc</keyword>
<gene>
    <name evidence="6" type="ORF">WJX75_006971</name>
</gene>
<feature type="compositionally biased region" description="Polar residues" evidence="4">
    <location>
        <begin position="279"/>
        <end position="289"/>
    </location>
</feature>
<proteinExistence type="predicted"/>
<dbReference type="InterPro" id="IPR004333">
    <property type="entry name" value="SBP_dom"/>
</dbReference>
<sequence length="1036" mass="109985">MAEDALDAKERLWNPQDWCWDPYNMLALASDRKGIAPAGKAVFGGLPYAVQPQLGPAASLLLDDVNRSGCRGKGPAVCQVDGCSAELAGLKEYHQRYKICEFHLKVTSIIREGKRQRFCQQCGRFHDLTCFDGDKRSCRARLQRHNARRRKKPADSGGGSKPPPGVKKPPTPLARRGSRDFVRTDSSKQRQTSESTLEQALSTPQGSLEASSRQVVGMKSGSLESHGTLRQLIRGGRTLPEEGPSGQQLAARLQSSSFASEQMHASGFGDSDAAPMTGGPSSVPSSTYSDIPPNTYAADTSMENLDCLQDLNFFAPQQSSPMPDYSDLSQAATQMQVAFAADPDAMDLGQAAAASKDTTAFLVEEARALLSYAGHYQAMEYTAEEHFTRMSAKMFKCTPEQLPPDLKANLLAMLQCGVNALEGYIRPGCVHLTLHAMLGPDIGAALQGMGVRALVQNLVAASDHTLWSSETLLIQWYEEVALVRDGKVLHVLSASGSRGVLPRLHSLSPLAVTSAAATTVKLIGSNIAAPDNTVLSQSQGKNVAIDVVSAEADMEGAAEEVSSMLEVALPAGQRSGVVHFEVARGALLSGPKPLLVLDDAAAAEEINQLAQGDSTGLDVDGFLLDLGRVLELKNAVAAAKFGTDVHVRTFAAADVAVVAQIARRQLIVAINKGWLGVARLVLPVAVADASSMEEAVQKVEALTDGLPLLHLAVRSQSASLVELLLQWTSVGGYELHAGTPGPHGLTALHLAAMLKDSGKLAALLTGLCVDGPAAWTHAGEAGASPADLAIAMGNHSTHELVYQQLCTTIAATTKGLSDDDFEDEETDEDEEYDDVEVDSETGELLDLSQVVCRVRGGGSNDGFDNALLHHPTKNRECAGQEAVADMAANPDIAKPTAKTAPQPTAAHKSLHKVSTDEAGRSDASSSSYTSMSQSSSDANYMPSEWPSQSCDSLGLRKRSPDVPLVRKGVEFTPEEKGGSKVRDDDYGSLYNIEHCIGLKVAPTVFDQTSAMGSAGLIASCGALTLFLRYFGSIFLD</sequence>
<dbReference type="PANTHER" id="PTHR31251">
    <property type="entry name" value="SQUAMOSA PROMOTER-BINDING-LIKE PROTEIN 4"/>
    <property type="match status" value="1"/>
</dbReference>
<keyword evidence="2" id="KW-0863">Zinc-finger</keyword>
<feature type="region of interest" description="Disordered" evidence="4">
    <location>
        <begin position="893"/>
        <end position="957"/>
    </location>
</feature>
<dbReference type="Proteomes" id="UP001491310">
    <property type="component" value="Unassembled WGS sequence"/>
</dbReference>
<keyword evidence="1" id="KW-0479">Metal-binding</keyword>
<dbReference type="PANTHER" id="PTHR31251:SF169">
    <property type="entry name" value="SQUAMOSA PROMOTER-BINDING-LIKE PROTEIN 8"/>
    <property type="match status" value="1"/>
</dbReference>
<evidence type="ECO:0000313" key="6">
    <source>
        <dbReference type="EMBL" id="KAK9918796.1"/>
    </source>
</evidence>
<feature type="compositionally biased region" description="Polar residues" evidence="4">
    <location>
        <begin position="245"/>
        <end position="260"/>
    </location>
</feature>
<evidence type="ECO:0000256" key="4">
    <source>
        <dbReference type="SAM" id="MobiDB-lite"/>
    </source>
</evidence>
<feature type="compositionally biased region" description="Polar residues" evidence="4">
    <location>
        <begin position="189"/>
        <end position="214"/>
    </location>
</feature>
<feature type="compositionally biased region" description="Pro residues" evidence="4">
    <location>
        <begin position="161"/>
        <end position="172"/>
    </location>
</feature>
<protein>
    <recommendedName>
        <fullName evidence="5">SBP-type domain-containing protein</fullName>
    </recommendedName>
</protein>
<feature type="compositionally biased region" description="Basic and acidic residues" evidence="4">
    <location>
        <begin position="177"/>
        <end position="188"/>
    </location>
</feature>
<evidence type="ECO:0000256" key="1">
    <source>
        <dbReference type="ARBA" id="ARBA00022723"/>
    </source>
</evidence>
<feature type="compositionally biased region" description="Basic residues" evidence="4">
    <location>
        <begin position="143"/>
        <end position="152"/>
    </location>
</feature>
<feature type="compositionally biased region" description="Low complexity" evidence="4">
    <location>
        <begin position="921"/>
        <end position="936"/>
    </location>
</feature>
<dbReference type="SUPFAM" id="SSF103612">
    <property type="entry name" value="SBT domain"/>
    <property type="match status" value="1"/>
</dbReference>
<feature type="domain" description="SBP-type" evidence="5">
    <location>
        <begin position="75"/>
        <end position="152"/>
    </location>
</feature>
<organism evidence="6 7">
    <name type="scientific">Coccomyxa subellipsoidea</name>
    <dbReference type="NCBI Taxonomy" id="248742"/>
    <lineage>
        <taxon>Eukaryota</taxon>
        <taxon>Viridiplantae</taxon>
        <taxon>Chlorophyta</taxon>
        <taxon>core chlorophytes</taxon>
        <taxon>Trebouxiophyceae</taxon>
        <taxon>Trebouxiophyceae incertae sedis</taxon>
        <taxon>Coccomyxaceae</taxon>
        <taxon>Coccomyxa</taxon>
    </lineage>
</organism>
<feature type="region of interest" description="Disordered" evidence="4">
    <location>
        <begin position="816"/>
        <end position="840"/>
    </location>
</feature>
<reference evidence="6 7" key="1">
    <citation type="journal article" date="2024" name="Nat. Commun.">
        <title>Phylogenomics reveals the evolutionary origins of lichenization in chlorophyte algae.</title>
        <authorList>
            <person name="Puginier C."/>
            <person name="Libourel C."/>
            <person name="Otte J."/>
            <person name="Skaloud P."/>
            <person name="Haon M."/>
            <person name="Grisel S."/>
            <person name="Petersen M."/>
            <person name="Berrin J.G."/>
            <person name="Delaux P.M."/>
            <person name="Dal Grande F."/>
            <person name="Keller J."/>
        </authorList>
    </citation>
    <scope>NUCLEOTIDE SEQUENCE [LARGE SCALE GENOMIC DNA]</scope>
    <source>
        <strain evidence="6 7">SAG 216-7</strain>
    </source>
</reference>
<name>A0ABR2Z4S1_9CHLO</name>
<feature type="compositionally biased region" description="Acidic residues" evidence="4">
    <location>
        <begin position="818"/>
        <end position="840"/>
    </location>
</feature>
<dbReference type="SUPFAM" id="SSF48403">
    <property type="entry name" value="Ankyrin repeat"/>
    <property type="match status" value="1"/>
</dbReference>
<comment type="caution">
    <text evidence="6">The sequence shown here is derived from an EMBL/GenBank/DDBJ whole genome shotgun (WGS) entry which is preliminary data.</text>
</comment>
<evidence type="ECO:0000256" key="3">
    <source>
        <dbReference type="ARBA" id="ARBA00022833"/>
    </source>
</evidence>
<accession>A0ABR2Z4S1</accession>
<evidence type="ECO:0000256" key="2">
    <source>
        <dbReference type="ARBA" id="ARBA00022771"/>
    </source>
</evidence>
<dbReference type="InterPro" id="IPR044817">
    <property type="entry name" value="SBP-like"/>
</dbReference>
<dbReference type="PROSITE" id="PS51141">
    <property type="entry name" value="ZF_SBP"/>
    <property type="match status" value="1"/>
</dbReference>